<dbReference type="PANTHER" id="PTHR11046">
    <property type="entry name" value="OLIGORIBONUCLEASE, MITOCHONDRIAL"/>
    <property type="match status" value="1"/>
</dbReference>
<dbReference type="SMART" id="SM00479">
    <property type="entry name" value="EXOIII"/>
    <property type="match status" value="1"/>
</dbReference>
<dbReference type="NCBIfam" id="NF003765">
    <property type="entry name" value="PRK05359.1"/>
    <property type="match status" value="1"/>
</dbReference>
<keyword evidence="4" id="KW-0269">Exonuclease</keyword>
<dbReference type="CDD" id="cd06135">
    <property type="entry name" value="Orn"/>
    <property type="match status" value="1"/>
</dbReference>
<evidence type="ECO:0000256" key="1">
    <source>
        <dbReference type="ARBA" id="ARBA00009921"/>
    </source>
</evidence>
<dbReference type="Proteomes" id="UP001306508">
    <property type="component" value="Unassembled WGS sequence"/>
</dbReference>
<sequence length="291" mass="33575">MFLRGLVNSGRNSLRRYWGKPSSRQLQNFDKLNDITEVKSVKNDTNTQCSSISSSSSRVDRISKPIVWIDCEMTGLDHTKDQIIEVCCIITDGNLNILDKDPVGNKCYESVIHCDKAVMDMMDEWCIEHHGASGLTKKVIDSTKTKEQVEKELLDYIKRFIPEKNVGILAGNSIHMDRLFMLKDFPKVIDHLFYRLIDVSTIMEVSKRHNPELASVIPRKEAAHTAKKDILESIRQLKWYMDHYLKAPIETSQFVEKRRKELDLGEATFNKRKLDQTDSVNEEPESKKSKN</sequence>
<keyword evidence="3" id="KW-0378">Hydrolase</keyword>
<proteinExistence type="inferred from homology"/>
<accession>A0AAN7W0R5</accession>
<evidence type="ECO:0000259" key="5">
    <source>
        <dbReference type="SMART" id="SM00479"/>
    </source>
</evidence>
<protein>
    <recommendedName>
        <fullName evidence="5">Exonuclease domain-containing protein</fullName>
    </recommendedName>
</protein>
<dbReference type="EMBL" id="JAWIZZ010000053">
    <property type="protein sequence ID" value="KAK5778671.1"/>
    <property type="molecule type" value="Genomic_DNA"/>
</dbReference>
<dbReference type="InterPro" id="IPR022894">
    <property type="entry name" value="Oligoribonuclease"/>
</dbReference>
<feature type="domain" description="Exonuclease" evidence="5">
    <location>
        <begin position="65"/>
        <end position="246"/>
    </location>
</feature>
<comment type="similarity">
    <text evidence="1">Belongs to the oligoribonuclease family.</text>
</comment>
<keyword evidence="2" id="KW-0540">Nuclease</keyword>
<dbReference type="GO" id="GO:0005739">
    <property type="term" value="C:mitochondrion"/>
    <property type="evidence" value="ECO:0007669"/>
    <property type="project" value="TreeGrafter"/>
</dbReference>
<gene>
    <name evidence="6" type="ORF">RI543_004342</name>
</gene>
<dbReference type="Pfam" id="PF00929">
    <property type="entry name" value="RNase_T"/>
    <property type="match status" value="1"/>
</dbReference>
<evidence type="ECO:0000256" key="2">
    <source>
        <dbReference type="ARBA" id="ARBA00022722"/>
    </source>
</evidence>
<keyword evidence="7" id="KW-1185">Reference proteome</keyword>
<dbReference type="GO" id="GO:0003676">
    <property type="term" value="F:nucleic acid binding"/>
    <property type="evidence" value="ECO:0007669"/>
    <property type="project" value="InterPro"/>
</dbReference>
<dbReference type="SUPFAM" id="SSF53098">
    <property type="entry name" value="Ribonuclease H-like"/>
    <property type="match status" value="1"/>
</dbReference>
<comment type="caution">
    <text evidence="6">The sequence shown here is derived from an EMBL/GenBank/DDBJ whole genome shotgun (WGS) entry which is preliminary data.</text>
</comment>
<evidence type="ECO:0000313" key="7">
    <source>
        <dbReference type="Proteomes" id="UP001306508"/>
    </source>
</evidence>
<dbReference type="InterPro" id="IPR036397">
    <property type="entry name" value="RNaseH_sf"/>
</dbReference>
<reference evidence="7" key="1">
    <citation type="submission" date="2023-07" db="EMBL/GenBank/DDBJ databases">
        <title>A draft genome of Kazachstania heterogenica Y-27499.</title>
        <authorList>
            <person name="Donic C."/>
            <person name="Kralova J.S."/>
            <person name="Fidel L."/>
            <person name="Ben-Dor S."/>
            <person name="Jung S."/>
        </authorList>
    </citation>
    <scope>NUCLEOTIDE SEQUENCE [LARGE SCALE GENOMIC DNA]</scope>
    <source>
        <strain evidence="7">Y27499</strain>
    </source>
</reference>
<dbReference type="Gene3D" id="3.30.420.10">
    <property type="entry name" value="Ribonuclease H-like superfamily/Ribonuclease H"/>
    <property type="match status" value="1"/>
</dbReference>
<dbReference type="FunFam" id="3.30.420.10:FF:000003">
    <property type="entry name" value="Oligoribonuclease"/>
    <property type="match status" value="1"/>
</dbReference>
<organism evidence="6 7">
    <name type="scientific">Arxiozyma heterogenica</name>
    <dbReference type="NCBI Taxonomy" id="278026"/>
    <lineage>
        <taxon>Eukaryota</taxon>
        <taxon>Fungi</taxon>
        <taxon>Dikarya</taxon>
        <taxon>Ascomycota</taxon>
        <taxon>Saccharomycotina</taxon>
        <taxon>Saccharomycetes</taxon>
        <taxon>Saccharomycetales</taxon>
        <taxon>Saccharomycetaceae</taxon>
        <taxon>Arxiozyma</taxon>
    </lineage>
</organism>
<evidence type="ECO:0000313" key="6">
    <source>
        <dbReference type="EMBL" id="KAK5778671.1"/>
    </source>
</evidence>
<name>A0AAN7W0R5_9SACH</name>
<dbReference type="AlphaFoldDB" id="A0AAN7W0R5"/>
<dbReference type="GO" id="GO:0000175">
    <property type="term" value="F:3'-5'-RNA exonuclease activity"/>
    <property type="evidence" value="ECO:0007669"/>
    <property type="project" value="InterPro"/>
</dbReference>
<dbReference type="PANTHER" id="PTHR11046:SF0">
    <property type="entry name" value="OLIGORIBONUCLEASE, MITOCHONDRIAL"/>
    <property type="match status" value="1"/>
</dbReference>
<evidence type="ECO:0000256" key="3">
    <source>
        <dbReference type="ARBA" id="ARBA00022801"/>
    </source>
</evidence>
<evidence type="ECO:0000256" key="4">
    <source>
        <dbReference type="ARBA" id="ARBA00022839"/>
    </source>
</evidence>
<dbReference type="InterPro" id="IPR013520">
    <property type="entry name" value="Ribonucl_H"/>
</dbReference>
<dbReference type="InterPro" id="IPR012337">
    <property type="entry name" value="RNaseH-like_sf"/>
</dbReference>